<feature type="signal peptide" evidence="2">
    <location>
        <begin position="1"/>
        <end position="19"/>
    </location>
</feature>
<accession>A0A9D2CC25</accession>
<reference evidence="5" key="1">
    <citation type="journal article" date="2021" name="PeerJ">
        <title>Extensive microbial diversity within the chicken gut microbiome revealed by metagenomics and culture.</title>
        <authorList>
            <person name="Gilroy R."/>
            <person name="Ravi A."/>
            <person name="Getino M."/>
            <person name="Pursley I."/>
            <person name="Horton D.L."/>
            <person name="Alikhan N.F."/>
            <person name="Baker D."/>
            <person name="Gharbi K."/>
            <person name="Hall N."/>
            <person name="Watson M."/>
            <person name="Adriaenssens E.M."/>
            <person name="Foster-Nyarko E."/>
            <person name="Jarju S."/>
            <person name="Secka A."/>
            <person name="Antonio M."/>
            <person name="Oren A."/>
            <person name="Chaudhuri R.R."/>
            <person name="La Ragione R."/>
            <person name="Hildebrand F."/>
            <person name="Pallen M.J."/>
        </authorList>
    </citation>
    <scope>NUCLEOTIDE SEQUENCE</scope>
    <source>
        <strain evidence="5">5134</strain>
    </source>
</reference>
<keyword evidence="2" id="KW-0732">Signal</keyword>
<dbReference type="InterPro" id="IPR032518">
    <property type="entry name" value="HepII_N"/>
</dbReference>
<evidence type="ECO:0000313" key="5">
    <source>
        <dbReference type="EMBL" id="HIY68135.1"/>
    </source>
</evidence>
<protein>
    <submittedName>
        <fullName evidence="5">DUF4962 domain-containing protein</fullName>
    </submittedName>
</protein>
<proteinExistence type="predicted"/>
<gene>
    <name evidence="5" type="ORF">H9828_01815</name>
</gene>
<feature type="domain" description="Heparinase II/III-like C-terminal" evidence="3">
    <location>
        <begin position="510"/>
        <end position="743"/>
    </location>
</feature>
<comment type="caution">
    <text evidence="5">The sequence shown here is derived from an EMBL/GenBank/DDBJ whole genome shotgun (WGS) entry which is preliminary data.</text>
</comment>
<dbReference type="Gene3D" id="2.70.98.70">
    <property type="match status" value="1"/>
</dbReference>
<sequence>MKRTITLLLVLLTASGAAAQSANKPAAGESAGLPAAEQRLDKRTLHPRYREWMQPAGGVSVTQNPASLLWPAGGADVTGYRVELAPSPDFPADRTLTSNQEWAVWALHRPLTPGRYWWRVTTYTRKGAPQRSATCDFVITDSARRFATPTGDELVRRIAAMPHHRLYVTRDGLESFRTRSASNPEAREFFDRARKRIDMDPVPIAPTRPRDTTGMSPFQKKSLISFMYHKFGEVATRPIVDFSLAWLLSGEDAFLDAVVRHARHVAAMPVDSDATSEDFNRSAIMYGLAFGYDTACDRMTPEERAAVLEAIRVRGERFYRNYVRDFESHSMDNHVWQHTFRNLFFTAIATLGDLPEAEQWLRYCYEVWCGRFPILGGDDGGWHDGSSYMQANLVTFIYVPFVLTRLTGTDFFALPWYRNLPSFLVYSFPKDSYATGFGDDYEKMTTPSQLYMGFADALARETGSGEARWYADQLIGPDARNLYRSKGFTLYRILTDKPLDCVAPVAPARNTSRFYPDAGFSLMHTDPADARDDLMAAFFALPFGSTGHAHAAHNGFTINYGGRQLFGGTGYYSNFNDKHTLLHYRSRGHNTILADGLAQVIGENGYGWLARFADTEALTYTLGDASHAYDSIRTPFWIDRMEKSGVAYTRENGLGDPGVTRFRRHFLFLKPDVIVLYDELAAREPITWTWLLHSHHRLTQPDGAVAVEADNGLAVGRMDLFTSSGLEVKVTDAFFSPAINWKKRTGPDGKVQEYVNQWHSEFTTPGKSRAQRFLALFRITPAGQEPLPLTRESDGSFTVGAWTIRAELDASRPARLEVTDPRGHAVLYDTEASTIEGSTLVRTPGEADRELVDVVPASVR</sequence>
<name>A0A9D2CC25_9BACT</name>
<evidence type="ECO:0000313" key="6">
    <source>
        <dbReference type="Proteomes" id="UP000886844"/>
    </source>
</evidence>
<dbReference type="Gene3D" id="1.50.10.100">
    <property type="entry name" value="Chondroitin AC/alginate lyase"/>
    <property type="match status" value="1"/>
</dbReference>
<dbReference type="SUPFAM" id="SSF48230">
    <property type="entry name" value="Chondroitin AC/alginate lyase"/>
    <property type="match status" value="1"/>
</dbReference>
<dbReference type="InterPro" id="IPR012480">
    <property type="entry name" value="Hepar_II_III_C"/>
</dbReference>
<evidence type="ECO:0000256" key="2">
    <source>
        <dbReference type="SAM" id="SignalP"/>
    </source>
</evidence>
<feature type="chain" id="PRO_5038454881" evidence="2">
    <location>
        <begin position="20"/>
        <end position="860"/>
    </location>
</feature>
<dbReference type="Pfam" id="PF16332">
    <property type="entry name" value="DUF4962"/>
    <property type="match status" value="1"/>
</dbReference>
<dbReference type="Pfam" id="PF07940">
    <property type="entry name" value="Hepar_II_III_C"/>
    <property type="match status" value="1"/>
</dbReference>
<evidence type="ECO:0000256" key="1">
    <source>
        <dbReference type="ARBA" id="ARBA00004196"/>
    </source>
</evidence>
<feature type="domain" description="Heparinase II N-terminal" evidence="4">
    <location>
        <begin position="44"/>
        <end position="497"/>
    </location>
</feature>
<organism evidence="5 6">
    <name type="scientific">Candidatus Alistipes intestinigallinarum</name>
    <dbReference type="NCBI Taxonomy" id="2838440"/>
    <lineage>
        <taxon>Bacteria</taxon>
        <taxon>Pseudomonadati</taxon>
        <taxon>Bacteroidota</taxon>
        <taxon>Bacteroidia</taxon>
        <taxon>Bacteroidales</taxon>
        <taxon>Rikenellaceae</taxon>
        <taxon>Alistipes</taxon>
    </lineage>
</organism>
<evidence type="ECO:0000259" key="4">
    <source>
        <dbReference type="Pfam" id="PF16332"/>
    </source>
</evidence>
<dbReference type="Proteomes" id="UP000886844">
    <property type="component" value="Unassembled WGS sequence"/>
</dbReference>
<evidence type="ECO:0000259" key="3">
    <source>
        <dbReference type="Pfam" id="PF07940"/>
    </source>
</evidence>
<dbReference type="InterPro" id="IPR013783">
    <property type="entry name" value="Ig-like_fold"/>
</dbReference>
<reference evidence="5" key="2">
    <citation type="submission" date="2021-04" db="EMBL/GenBank/DDBJ databases">
        <authorList>
            <person name="Gilroy R."/>
        </authorList>
    </citation>
    <scope>NUCLEOTIDE SEQUENCE</scope>
    <source>
        <strain evidence="5">5134</strain>
    </source>
</reference>
<dbReference type="GO" id="GO:0016829">
    <property type="term" value="F:lyase activity"/>
    <property type="evidence" value="ECO:0007669"/>
    <property type="project" value="InterPro"/>
</dbReference>
<dbReference type="InterPro" id="IPR008929">
    <property type="entry name" value="Chondroitin_lyas"/>
</dbReference>
<dbReference type="Gene3D" id="2.60.40.10">
    <property type="entry name" value="Immunoglobulins"/>
    <property type="match status" value="1"/>
</dbReference>
<dbReference type="GO" id="GO:0030313">
    <property type="term" value="C:cell envelope"/>
    <property type="evidence" value="ECO:0007669"/>
    <property type="project" value="UniProtKB-SubCell"/>
</dbReference>
<dbReference type="AlphaFoldDB" id="A0A9D2CC25"/>
<dbReference type="EMBL" id="DXDA01000016">
    <property type="protein sequence ID" value="HIY68135.1"/>
    <property type="molecule type" value="Genomic_DNA"/>
</dbReference>
<comment type="subcellular location">
    <subcellularLocation>
        <location evidence="1">Cell envelope</location>
    </subcellularLocation>
</comment>